<gene>
    <name evidence="4" type="ORF">HNR73_002522</name>
</gene>
<evidence type="ECO:0000256" key="2">
    <source>
        <dbReference type="SAM" id="Phobius"/>
    </source>
</evidence>
<keyword evidence="2" id="KW-1133">Transmembrane helix</keyword>
<dbReference type="Pfam" id="PF07331">
    <property type="entry name" value="TctB"/>
    <property type="match status" value="1"/>
</dbReference>
<evidence type="ECO:0000259" key="3">
    <source>
        <dbReference type="Pfam" id="PF07331"/>
    </source>
</evidence>
<proteinExistence type="predicted"/>
<feature type="compositionally biased region" description="Pro residues" evidence="1">
    <location>
        <begin position="1"/>
        <end position="11"/>
    </location>
</feature>
<dbReference type="Proteomes" id="UP000548476">
    <property type="component" value="Unassembled WGS sequence"/>
</dbReference>
<accession>A0A841FLI7</accession>
<comment type="caution">
    <text evidence="4">The sequence shown here is derived from an EMBL/GenBank/DDBJ whole genome shotgun (WGS) entry which is preliminary data.</text>
</comment>
<feature type="domain" description="DUF1468" evidence="3">
    <location>
        <begin position="36"/>
        <end position="190"/>
    </location>
</feature>
<dbReference type="EMBL" id="JACHGT010000005">
    <property type="protein sequence ID" value="MBB6034668.1"/>
    <property type="molecule type" value="Genomic_DNA"/>
</dbReference>
<protein>
    <submittedName>
        <fullName evidence="4">Putative tricarboxylic transport membrane protein</fullName>
    </submittedName>
</protein>
<sequence length="196" mass="21217">MPETTPEPEPGPSNTDGPGPGPAVESRRRAPIGPRVVGAVLLLTGLYLLWEAWKAVGDDELTIISPRIAPLIVTGMWVLFAAIYLVRQLIDPTADYPVPEPSDEDDDAHAATDTVHDPIDWRTPALVAVLLVAYVLLLEHAGFVLSTAVFYLATSRVLGSRKWIRDIIVAVVLALGVYLAFTRLLDIVLPEGVLPL</sequence>
<organism evidence="4 5">
    <name type="scientific">Phytomonospora endophytica</name>
    <dbReference type="NCBI Taxonomy" id="714109"/>
    <lineage>
        <taxon>Bacteria</taxon>
        <taxon>Bacillati</taxon>
        <taxon>Actinomycetota</taxon>
        <taxon>Actinomycetes</taxon>
        <taxon>Micromonosporales</taxon>
        <taxon>Micromonosporaceae</taxon>
        <taxon>Phytomonospora</taxon>
    </lineage>
</organism>
<dbReference type="RefSeq" id="WP_184787545.1">
    <property type="nucleotide sequence ID" value="NZ_BONT01000068.1"/>
</dbReference>
<dbReference type="AlphaFoldDB" id="A0A841FLI7"/>
<reference evidence="4 5" key="1">
    <citation type="submission" date="2020-08" db="EMBL/GenBank/DDBJ databases">
        <title>Genomic Encyclopedia of Type Strains, Phase IV (KMG-IV): sequencing the most valuable type-strain genomes for metagenomic binning, comparative biology and taxonomic classification.</title>
        <authorList>
            <person name="Goeker M."/>
        </authorList>
    </citation>
    <scope>NUCLEOTIDE SEQUENCE [LARGE SCALE GENOMIC DNA]</scope>
    <source>
        <strain evidence="4 5">YIM 65646</strain>
    </source>
</reference>
<keyword evidence="5" id="KW-1185">Reference proteome</keyword>
<dbReference type="InterPro" id="IPR009936">
    <property type="entry name" value="DUF1468"/>
</dbReference>
<feature type="region of interest" description="Disordered" evidence="1">
    <location>
        <begin position="1"/>
        <end position="29"/>
    </location>
</feature>
<evidence type="ECO:0000313" key="4">
    <source>
        <dbReference type="EMBL" id="MBB6034668.1"/>
    </source>
</evidence>
<name>A0A841FLI7_9ACTN</name>
<evidence type="ECO:0000256" key="1">
    <source>
        <dbReference type="SAM" id="MobiDB-lite"/>
    </source>
</evidence>
<feature type="transmembrane region" description="Helical" evidence="2">
    <location>
        <begin position="71"/>
        <end position="90"/>
    </location>
</feature>
<keyword evidence="2" id="KW-0812">Transmembrane</keyword>
<keyword evidence="2" id="KW-0472">Membrane</keyword>
<feature type="transmembrane region" description="Helical" evidence="2">
    <location>
        <begin position="163"/>
        <end position="181"/>
    </location>
</feature>
<evidence type="ECO:0000313" key="5">
    <source>
        <dbReference type="Proteomes" id="UP000548476"/>
    </source>
</evidence>
<feature type="transmembrane region" description="Helical" evidence="2">
    <location>
        <begin position="125"/>
        <end position="151"/>
    </location>
</feature>
<feature type="transmembrane region" description="Helical" evidence="2">
    <location>
        <begin position="32"/>
        <end position="50"/>
    </location>
</feature>